<feature type="transmembrane region" description="Helical" evidence="7">
    <location>
        <begin position="104"/>
        <end position="124"/>
    </location>
</feature>
<feature type="domain" description="Phosphatidic acid phosphatase type 2/haloperoxidase" evidence="8">
    <location>
        <begin position="141"/>
        <end position="292"/>
    </location>
</feature>
<evidence type="ECO:0000256" key="3">
    <source>
        <dbReference type="ARBA" id="ARBA00022692"/>
    </source>
</evidence>
<sequence length="362" mass="40150">MTDHPPVGGLRSTSKDMPLMESIVSVVGLPVETSSCGGKWKRLTRDFRFVEFAISVVMYGLALFFAKVQVAQREIPNIEVQLDPTTSVWARDPTINYMEKAQQVTMASLIGVGVGAPVLINLLINYALPKFHGVRIISHDTRDFLLTLVQSTSMATLLTQFTKNMTGRFRPCFYDMCKWDYEVVWDGVTNLCQSKSGEKEGRKSFPSGHASFAFATMLVLTLYLLGRSSLNCENRSETVMRGGRKMLKLFLCFIPTFLASWVAVTRTIDNWHHYADILAGSIIGAVSACLSYSYNYASIFHSHHAGIPLQEYHAGKLILSASGRGATYTSDESLGADQESDTGNLNTRSEHVFSTPHMLDSD</sequence>
<feature type="region of interest" description="Disordered" evidence="6">
    <location>
        <begin position="329"/>
        <end position="362"/>
    </location>
</feature>
<proteinExistence type="inferred from homology"/>
<dbReference type="AlphaFoldDB" id="A0A976NZ37"/>
<evidence type="ECO:0000256" key="6">
    <source>
        <dbReference type="SAM" id="MobiDB-lite"/>
    </source>
</evidence>
<dbReference type="RefSeq" id="XP_067822902.1">
    <property type="nucleotide sequence ID" value="XM_067966964.1"/>
</dbReference>
<evidence type="ECO:0000313" key="10">
    <source>
        <dbReference type="Proteomes" id="UP000294530"/>
    </source>
</evidence>
<accession>A0A976NZ37</accession>
<keyword evidence="5 7" id="KW-0472">Membrane</keyword>
<evidence type="ECO:0000256" key="7">
    <source>
        <dbReference type="SAM" id="Phobius"/>
    </source>
</evidence>
<evidence type="ECO:0000259" key="8">
    <source>
        <dbReference type="SMART" id="SM00014"/>
    </source>
</evidence>
<dbReference type="InterPro" id="IPR000326">
    <property type="entry name" value="PAP2/HPO"/>
</dbReference>
<keyword evidence="3 7" id="KW-0812">Transmembrane</keyword>
<keyword evidence="4 7" id="KW-1133">Transmembrane helix</keyword>
<dbReference type="SMART" id="SM00014">
    <property type="entry name" value="acidPPc"/>
    <property type="match status" value="1"/>
</dbReference>
<dbReference type="Pfam" id="PF01569">
    <property type="entry name" value="PAP2"/>
    <property type="match status" value="1"/>
</dbReference>
<dbReference type="KEGG" id="blac:94352635"/>
<dbReference type="PANTHER" id="PTHR10165:SF35">
    <property type="entry name" value="RE23632P"/>
    <property type="match status" value="1"/>
</dbReference>
<gene>
    <name evidence="9" type="ORF">CCR75_008917</name>
</gene>
<dbReference type="CDD" id="cd03390">
    <property type="entry name" value="PAP2_containing_1_like"/>
    <property type="match status" value="1"/>
</dbReference>
<evidence type="ECO:0000256" key="5">
    <source>
        <dbReference type="ARBA" id="ARBA00023136"/>
    </source>
</evidence>
<organism evidence="9 10">
    <name type="scientific">Bremia lactucae</name>
    <name type="common">Lettuce downy mildew</name>
    <dbReference type="NCBI Taxonomy" id="4779"/>
    <lineage>
        <taxon>Eukaryota</taxon>
        <taxon>Sar</taxon>
        <taxon>Stramenopiles</taxon>
        <taxon>Oomycota</taxon>
        <taxon>Peronosporomycetes</taxon>
        <taxon>Peronosporales</taxon>
        <taxon>Peronosporaceae</taxon>
        <taxon>Bremia</taxon>
    </lineage>
</organism>
<dbReference type="GeneID" id="94352635"/>
<dbReference type="GO" id="GO:0046839">
    <property type="term" value="P:phospholipid dephosphorylation"/>
    <property type="evidence" value="ECO:0007669"/>
    <property type="project" value="TreeGrafter"/>
</dbReference>
<protein>
    <recommendedName>
        <fullName evidence="8">Phosphatidic acid phosphatase type 2/haloperoxidase domain-containing protein</fullName>
    </recommendedName>
</protein>
<evidence type="ECO:0000256" key="2">
    <source>
        <dbReference type="ARBA" id="ARBA00008816"/>
    </source>
</evidence>
<evidence type="ECO:0000313" key="9">
    <source>
        <dbReference type="EMBL" id="TDH73404.1"/>
    </source>
</evidence>
<feature type="transmembrane region" description="Helical" evidence="7">
    <location>
        <begin position="247"/>
        <end position="268"/>
    </location>
</feature>
<evidence type="ECO:0000256" key="1">
    <source>
        <dbReference type="ARBA" id="ARBA00004141"/>
    </source>
</evidence>
<feature type="transmembrane region" description="Helical" evidence="7">
    <location>
        <begin position="49"/>
        <end position="66"/>
    </location>
</feature>
<name>A0A976NZ37_BRELC</name>
<dbReference type="GO" id="GO:0016020">
    <property type="term" value="C:membrane"/>
    <property type="evidence" value="ECO:0007669"/>
    <property type="project" value="UniProtKB-SubCell"/>
</dbReference>
<dbReference type="Proteomes" id="UP000294530">
    <property type="component" value="Unassembled WGS sequence"/>
</dbReference>
<evidence type="ECO:0000256" key="4">
    <source>
        <dbReference type="ARBA" id="ARBA00022989"/>
    </source>
</evidence>
<comment type="caution">
    <text evidence="9">The sequence shown here is derived from an EMBL/GenBank/DDBJ whole genome shotgun (WGS) entry which is preliminary data.</text>
</comment>
<dbReference type="InterPro" id="IPR036938">
    <property type="entry name" value="PAP2/HPO_sf"/>
</dbReference>
<dbReference type="Gene3D" id="1.20.144.10">
    <property type="entry name" value="Phosphatidic acid phosphatase type 2/haloperoxidase"/>
    <property type="match status" value="1"/>
</dbReference>
<dbReference type="GO" id="GO:0008195">
    <property type="term" value="F:phosphatidate phosphatase activity"/>
    <property type="evidence" value="ECO:0007669"/>
    <property type="project" value="TreeGrafter"/>
</dbReference>
<dbReference type="EMBL" id="SHOA02000001">
    <property type="protein sequence ID" value="TDH73404.1"/>
    <property type="molecule type" value="Genomic_DNA"/>
</dbReference>
<feature type="transmembrane region" description="Helical" evidence="7">
    <location>
        <begin position="208"/>
        <end position="226"/>
    </location>
</feature>
<dbReference type="PANTHER" id="PTHR10165">
    <property type="entry name" value="LIPID PHOSPHATE PHOSPHATASE"/>
    <property type="match status" value="1"/>
</dbReference>
<dbReference type="InterPro" id="IPR043216">
    <property type="entry name" value="PAP-like"/>
</dbReference>
<comment type="subcellular location">
    <subcellularLocation>
        <location evidence="1">Membrane</location>
        <topology evidence="1">Multi-pass membrane protein</topology>
    </subcellularLocation>
</comment>
<dbReference type="FunFam" id="1.20.144.10:FF:000055">
    <property type="entry name" value="Uncharacterized protein"/>
    <property type="match status" value="1"/>
</dbReference>
<dbReference type="OrthoDB" id="10030083at2759"/>
<reference evidence="9 10" key="1">
    <citation type="journal article" date="2021" name="Genome Biol.">
        <title>AFLAP: assembly-free linkage analysis pipeline using k-mers from genome sequencing data.</title>
        <authorList>
            <person name="Fletcher K."/>
            <person name="Zhang L."/>
            <person name="Gil J."/>
            <person name="Han R."/>
            <person name="Cavanaugh K."/>
            <person name="Michelmore R."/>
        </authorList>
    </citation>
    <scope>NUCLEOTIDE SEQUENCE [LARGE SCALE GENOMIC DNA]</scope>
    <source>
        <strain evidence="9 10">SF5</strain>
    </source>
</reference>
<comment type="similarity">
    <text evidence="2">Belongs to the PA-phosphatase related phosphoesterase family.</text>
</comment>
<dbReference type="SUPFAM" id="SSF48317">
    <property type="entry name" value="Acid phosphatase/Vanadium-dependent haloperoxidase"/>
    <property type="match status" value="1"/>
</dbReference>
<keyword evidence="10" id="KW-1185">Reference proteome</keyword>
<feature type="transmembrane region" description="Helical" evidence="7">
    <location>
        <begin position="274"/>
        <end position="294"/>
    </location>
</feature>
<dbReference type="GO" id="GO:0006644">
    <property type="term" value="P:phospholipid metabolic process"/>
    <property type="evidence" value="ECO:0007669"/>
    <property type="project" value="InterPro"/>
</dbReference>